<protein>
    <submittedName>
        <fullName evidence="1">Sulfotransferase family protein</fullName>
    </submittedName>
</protein>
<dbReference type="InterPro" id="IPR051135">
    <property type="entry name" value="Gal/GlcNAc/GalNAc_ST"/>
</dbReference>
<dbReference type="GO" id="GO:0001517">
    <property type="term" value="F:N-acetylglucosamine 6-O-sulfotransferase activity"/>
    <property type="evidence" value="ECO:0007669"/>
    <property type="project" value="TreeGrafter"/>
</dbReference>
<dbReference type="RefSeq" id="WP_203652897.1">
    <property type="nucleotide sequence ID" value="NZ_BONR01000001.1"/>
</dbReference>
<evidence type="ECO:0000313" key="1">
    <source>
        <dbReference type="EMBL" id="GIG53430.1"/>
    </source>
</evidence>
<dbReference type="PANTHER" id="PTHR10704:SF44">
    <property type="entry name" value="LD35051P-RELATED"/>
    <property type="match status" value="1"/>
</dbReference>
<dbReference type="InterPro" id="IPR027417">
    <property type="entry name" value="P-loop_NTPase"/>
</dbReference>
<dbReference type="Proteomes" id="UP000652354">
    <property type="component" value="Unassembled WGS sequence"/>
</dbReference>
<gene>
    <name evidence="1" type="ORF">Dac01nite_01820</name>
</gene>
<dbReference type="AlphaFoldDB" id="A0A919PZ92"/>
<name>A0A919PZ92_9MICO</name>
<dbReference type="EMBL" id="BONR01000001">
    <property type="protein sequence ID" value="GIG53430.1"/>
    <property type="molecule type" value="Genomic_DNA"/>
</dbReference>
<dbReference type="SUPFAM" id="SSF52540">
    <property type="entry name" value="P-loop containing nucleoside triphosphate hydrolases"/>
    <property type="match status" value="1"/>
</dbReference>
<comment type="caution">
    <text evidence="1">The sequence shown here is derived from an EMBL/GenBank/DDBJ whole genome shotgun (WGS) entry which is preliminary data.</text>
</comment>
<dbReference type="PANTHER" id="PTHR10704">
    <property type="entry name" value="CARBOHYDRATE SULFOTRANSFERASE"/>
    <property type="match status" value="1"/>
</dbReference>
<accession>A0A919PZ92</accession>
<dbReference type="GO" id="GO:0006044">
    <property type="term" value="P:N-acetylglucosamine metabolic process"/>
    <property type="evidence" value="ECO:0007669"/>
    <property type="project" value="TreeGrafter"/>
</dbReference>
<dbReference type="Pfam" id="PF13469">
    <property type="entry name" value="Sulfotransfer_3"/>
    <property type="match status" value="1"/>
</dbReference>
<reference evidence="1" key="1">
    <citation type="submission" date="2021-01" db="EMBL/GenBank/DDBJ databases">
        <title>Whole genome shotgun sequence of Demequina activiva NBRC 110675.</title>
        <authorList>
            <person name="Komaki H."/>
            <person name="Tamura T."/>
        </authorList>
    </citation>
    <scope>NUCLEOTIDE SEQUENCE</scope>
    <source>
        <strain evidence="1">NBRC 110675</strain>
    </source>
</reference>
<sequence length="325" mass="36458">MSDAVRSRPIVVTGCPRSGTTWVGSTVGASSEVLYLYEPFNDGAPHHLDVPERYLYVAPDSPAHAVPDMSALIGMGGLGGRARATARGIRLGRRFRSELPAHLALHEVVRSPASALTARRTLVKDPLAFFAAEWLEARFDALVVMMVRHPAGMISSYLKLGWPCEVDSLLRQDGLRERFTEPLAVEIERYHEEPDDRLGGLILQWKIFAHAAARLREEHPEWLYMSHENVCEEPVPQFRALFEYLGLRWTPALERKVVADSTASQVDPARHQQHALQRDSRTLAAAWRARLSEADADRIENEAGPLWEQLSALAWEPRQRLPQAG</sequence>
<dbReference type="GO" id="GO:0006790">
    <property type="term" value="P:sulfur compound metabolic process"/>
    <property type="evidence" value="ECO:0007669"/>
    <property type="project" value="TreeGrafter"/>
</dbReference>
<organism evidence="1 2">
    <name type="scientific">Demequina activiva</name>
    <dbReference type="NCBI Taxonomy" id="1582364"/>
    <lineage>
        <taxon>Bacteria</taxon>
        <taxon>Bacillati</taxon>
        <taxon>Actinomycetota</taxon>
        <taxon>Actinomycetes</taxon>
        <taxon>Micrococcales</taxon>
        <taxon>Demequinaceae</taxon>
        <taxon>Demequina</taxon>
    </lineage>
</organism>
<proteinExistence type="predicted"/>
<evidence type="ECO:0000313" key="2">
    <source>
        <dbReference type="Proteomes" id="UP000652354"/>
    </source>
</evidence>
<keyword evidence="2" id="KW-1185">Reference proteome</keyword>
<dbReference type="Gene3D" id="3.40.50.300">
    <property type="entry name" value="P-loop containing nucleotide triphosphate hydrolases"/>
    <property type="match status" value="1"/>
</dbReference>